<dbReference type="EMBL" id="CADCUC010000404">
    <property type="protein sequence ID" value="CAA9343525.1"/>
    <property type="molecule type" value="Genomic_DNA"/>
</dbReference>
<dbReference type="GO" id="GO:0005948">
    <property type="term" value="C:acetolactate synthase complex"/>
    <property type="evidence" value="ECO:0007669"/>
    <property type="project" value="TreeGrafter"/>
</dbReference>
<evidence type="ECO:0000256" key="2">
    <source>
        <dbReference type="ARBA" id="ARBA00001964"/>
    </source>
</evidence>
<accession>A0A6J4LVM4</accession>
<evidence type="ECO:0000256" key="1">
    <source>
        <dbReference type="ARBA" id="ARBA00001946"/>
    </source>
</evidence>
<dbReference type="GO" id="GO:0000287">
    <property type="term" value="F:magnesium ion binding"/>
    <property type="evidence" value="ECO:0007669"/>
    <property type="project" value="InterPro"/>
</dbReference>
<dbReference type="GO" id="GO:0009099">
    <property type="term" value="P:L-valine biosynthetic process"/>
    <property type="evidence" value="ECO:0007669"/>
    <property type="project" value="TreeGrafter"/>
</dbReference>
<gene>
    <name evidence="7" type="ORF">AVDCRST_MAG90-2098</name>
</gene>
<comment type="similarity">
    <text evidence="3">Belongs to the TPP enzyme family.</text>
</comment>
<evidence type="ECO:0000256" key="4">
    <source>
        <dbReference type="ARBA" id="ARBA00022723"/>
    </source>
</evidence>
<dbReference type="InterPro" id="IPR000399">
    <property type="entry name" value="TPP-bd_CS"/>
</dbReference>
<dbReference type="Pfam" id="PF02775">
    <property type="entry name" value="TPP_enzyme_C"/>
    <property type="match status" value="1"/>
</dbReference>
<keyword evidence="5" id="KW-0786">Thiamine pyrophosphate</keyword>
<feature type="domain" description="Thiamine pyrophosphate enzyme TPP-binding" evidence="6">
    <location>
        <begin position="19"/>
        <end position="162"/>
    </location>
</feature>
<dbReference type="InterPro" id="IPR011766">
    <property type="entry name" value="TPP_enzyme_TPP-bd"/>
</dbReference>
<dbReference type="GO" id="GO:0050660">
    <property type="term" value="F:flavin adenine dinucleotide binding"/>
    <property type="evidence" value="ECO:0007669"/>
    <property type="project" value="TreeGrafter"/>
</dbReference>
<dbReference type="PROSITE" id="PS00187">
    <property type="entry name" value="TPP_ENZYMES"/>
    <property type="match status" value="1"/>
</dbReference>
<dbReference type="GO" id="GO:0003984">
    <property type="term" value="F:acetolactate synthase activity"/>
    <property type="evidence" value="ECO:0007669"/>
    <property type="project" value="TreeGrafter"/>
</dbReference>
<protein>
    <submittedName>
        <fullName evidence="7">Acetolactate synthase large subunit homolog</fullName>
    </submittedName>
</protein>
<dbReference type="Gene3D" id="3.40.50.970">
    <property type="match status" value="1"/>
</dbReference>
<comment type="cofactor">
    <cofactor evidence="2">
        <name>thiamine diphosphate</name>
        <dbReference type="ChEBI" id="CHEBI:58937"/>
    </cofactor>
</comment>
<dbReference type="GO" id="GO:0030976">
    <property type="term" value="F:thiamine pyrophosphate binding"/>
    <property type="evidence" value="ECO:0007669"/>
    <property type="project" value="InterPro"/>
</dbReference>
<dbReference type="InterPro" id="IPR045229">
    <property type="entry name" value="TPP_enz"/>
</dbReference>
<evidence type="ECO:0000259" key="6">
    <source>
        <dbReference type="Pfam" id="PF02775"/>
    </source>
</evidence>
<sequence length="176" mass="18507">AIAPILARHPGATLVCDGGEIGQWPQSLLAAPRRVINGVAGSIGAAIPFGIAAREADPANPVIVVMGDGSFGFHMAEFDTAVRYERPFVVVVGNDAGWNAEHQIQLRSYGPQRAHGCELLPTRYDQVVEALGGHGELVETGAELGPALQRALDSGKPACVNVMIERMAAPVVRRPA</sequence>
<dbReference type="AlphaFoldDB" id="A0A6J4LVM4"/>
<evidence type="ECO:0000256" key="5">
    <source>
        <dbReference type="ARBA" id="ARBA00023052"/>
    </source>
</evidence>
<feature type="non-terminal residue" evidence="7">
    <location>
        <position position="1"/>
    </location>
</feature>
<dbReference type="InterPro" id="IPR029061">
    <property type="entry name" value="THDP-binding"/>
</dbReference>
<dbReference type="SUPFAM" id="SSF52518">
    <property type="entry name" value="Thiamin diphosphate-binding fold (THDP-binding)"/>
    <property type="match status" value="1"/>
</dbReference>
<proteinExistence type="inferred from homology"/>
<dbReference type="GO" id="GO:0009097">
    <property type="term" value="P:isoleucine biosynthetic process"/>
    <property type="evidence" value="ECO:0007669"/>
    <property type="project" value="TreeGrafter"/>
</dbReference>
<dbReference type="CDD" id="cd02004">
    <property type="entry name" value="TPP_BZL_OCoD_HPCL"/>
    <property type="match status" value="1"/>
</dbReference>
<comment type="cofactor">
    <cofactor evidence="1">
        <name>Mg(2+)</name>
        <dbReference type="ChEBI" id="CHEBI:18420"/>
    </cofactor>
</comment>
<organism evidence="7">
    <name type="scientific">uncultured Microvirga sp</name>
    <dbReference type="NCBI Taxonomy" id="412392"/>
    <lineage>
        <taxon>Bacteria</taxon>
        <taxon>Pseudomonadati</taxon>
        <taxon>Pseudomonadota</taxon>
        <taxon>Alphaproteobacteria</taxon>
        <taxon>Hyphomicrobiales</taxon>
        <taxon>Methylobacteriaceae</taxon>
        <taxon>Microvirga</taxon>
        <taxon>environmental samples</taxon>
    </lineage>
</organism>
<reference evidence="7" key="1">
    <citation type="submission" date="2020-02" db="EMBL/GenBank/DDBJ databases">
        <authorList>
            <person name="Meier V. D."/>
        </authorList>
    </citation>
    <scope>NUCLEOTIDE SEQUENCE</scope>
    <source>
        <strain evidence="7">AVDCRST_MAG90</strain>
    </source>
</reference>
<name>A0A6J4LVM4_9HYPH</name>
<dbReference type="PANTHER" id="PTHR18968">
    <property type="entry name" value="THIAMINE PYROPHOSPHATE ENZYMES"/>
    <property type="match status" value="1"/>
</dbReference>
<evidence type="ECO:0000256" key="3">
    <source>
        <dbReference type="ARBA" id="ARBA00007812"/>
    </source>
</evidence>
<keyword evidence="4" id="KW-0479">Metal-binding</keyword>
<evidence type="ECO:0000313" key="7">
    <source>
        <dbReference type="EMBL" id="CAA9343525.1"/>
    </source>
</evidence>
<dbReference type="PANTHER" id="PTHR18968:SF166">
    <property type="entry name" value="2-HYDROXYACYL-COA LYASE 2"/>
    <property type="match status" value="1"/>
</dbReference>